<evidence type="ECO:0000256" key="1">
    <source>
        <dbReference type="ARBA" id="ARBA00022679"/>
    </source>
</evidence>
<dbReference type="PANTHER" id="PTHR43792:SF8">
    <property type="entry name" value="[RIBOSOMAL PROTEIN US5]-ALANINE N-ACETYLTRANSFERASE"/>
    <property type="match status" value="1"/>
</dbReference>
<evidence type="ECO:0000313" key="5">
    <source>
        <dbReference type="EMBL" id="MBA6151838.1"/>
    </source>
</evidence>
<dbReference type="PANTHER" id="PTHR43792">
    <property type="entry name" value="GNAT FAMILY, PUTATIVE (AFU_ORTHOLOGUE AFUA_3G00765)-RELATED-RELATED"/>
    <property type="match status" value="1"/>
</dbReference>
<dbReference type="InterPro" id="IPR051531">
    <property type="entry name" value="N-acetyltransferase"/>
</dbReference>
<dbReference type="Proteomes" id="UP000541857">
    <property type="component" value="Unassembled WGS sequence"/>
</dbReference>
<keyword evidence="6" id="KW-1185">Reference proteome</keyword>
<dbReference type="Gene3D" id="3.40.630.30">
    <property type="match status" value="1"/>
</dbReference>
<dbReference type="EMBL" id="JACGLT010000002">
    <property type="protein sequence ID" value="MBA6151838.1"/>
    <property type="molecule type" value="Genomic_DNA"/>
</dbReference>
<dbReference type="RefSeq" id="WP_182202628.1">
    <property type="nucleotide sequence ID" value="NZ_JACGLT010000002.1"/>
</dbReference>
<sequence>MIYSSEHFSISHLKPKDALQLNKLLVSNTDRFIRFLPKTLAENRTLESTRNYIQRKVTSAEKRKEFVFIIHDNHSKDIIGMIILKNLDWDAKQGEFAYCIGNRFKGKGFMSDAIRATSNYVIKNLGLETLQILSHKTNFPSVNTAIKAGFKWQCTLKDEFKPLNGTPLDMELFEFSSSS</sequence>
<evidence type="ECO:0000256" key="3">
    <source>
        <dbReference type="ARBA" id="ARBA00038502"/>
    </source>
</evidence>
<dbReference type="GO" id="GO:0016747">
    <property type="term" value="F:acyltransferase activity, transferring groups other than amino-acyl groups"/>
    <property type="evidence" value="ECO:0007669"/>
    <property type="project" value="InterPro"/>
</dbReference>
<evidence type="ECO:0000256" key="2">
    <source>
        <dbReference type="ARBA" id="ARBA00023315"/>
    </source>
</evidence>
<accession>A0A7W2M346</accession>
<proteinExistence type="inferred from homology"/>
<dbReference type="SUPFAM" id="SSF55729">
    <property type="entry name" value="Acyl-CoA N-acyltransferases (Nat)"/>
    <property type="match status" value="1"/>
</dbReference>
<organism evidence="5 6">
    <name type="scientific">Gelidibacter maritimus</name>
    <dbReference type="NCBI Taxonomy" id="2761487"/>
    <lineage>
        <taxon>Bacteria</taxon>
        <taxon>Pseudomonadati</taxon>
        <taxon>Bacteroidota</taxon>
        <taxon>Flavobacteriia</taxon>
        <taxon>Flavobacteriales</taxon>
        <taxon>Flavobacteriaceae</taxon>
        <taxon>Gelidibacter</taxon>
    </lineage>
</organism>
<dbReference type="Pfam" id="PF13302">
    <property type="entry name" value="Acetyltransf_3"/>
    <property type="match status" value="1"/>
</dbReference>
<gene>
    <name evidence="5" type="ORF">H3Z82_03770</name>
</gene>
<feature type="domain" description="N-acetyltransferase" evidence="4">
    <location>
        <begin position="11"/>
        <end position="151"/>
    </location>
</feature>
<protein>
    <submittedName>
        <fullName evidence="5">GNAT family N-acetyltransferase</fullName>
    </submittedName>
</protein>
<dbReference type="AlphaFoldDB" id="A0A7W2M346"/>
<evidence type="ECO:0000313" key="6">
    <source>
        <dbReference type="Proteomes" id="UP000541857"/>
    </source>
</evidence>
<reference evidence="5 6" key="1">
    <citation type="submission" date="2020-07" db="EMBL/GenBank/DDBJ databases">
        <title>Bacterium isolated from marine sediment.</title>
        <authorList>
            <person name="Shang D."/>
        </authorList>
    </citation>
    <scope>NUCLEOTIDE SEQUENCE [LARGE SCALE GENOMIC DNA]</scope>
    <source>
        <strain evidence="5 6">F6074</strain>
    </source>
</reference>
<dbReference type="InterPro" id="IPR000182">
    <property type="entry name" value="GNAT_dom"/>
</dbReference>
<name>A0A7W2M346_9FLAO</name>
<dbReference type="InterPro" id="IPR016181">
    <property type="entry name" value="Acyl_CoA_acyltransferase"/>
</dbReference>
<keyword evidence="1 5" id="KW-0808">Transferase</keyword>
<keyword evidence="2" id="KW-0012">Acyltransferase</keyword>
<evidence type="ECO:0000259" key="4">
    <source>
        <dbReference type="Pfam" id="PF13302"/>
    </source>
</evidence>
<comment type="similarity">
    <text evidence="3">Belongs to the acetyltransferase family. RimJ subfamily.</text>
</comment>
<comment type="caution">
    <text evidence="5">The sequence shown here is derived from an EMBL/GenBank/DDBJ whole genome shotgun (WGS) entry which is preliminary data.</text>
</comment>